<keyword evidence="1" id="KW-1015">Disulfide bond</keyword>
<evidence type="ECO:0000313" key="4">
    <source>
        <dbReference type="EMBL" id="CAD8486311.1"/>
    </source>
</evidence>
<dbReference type="InterPro" id="IPR013766">
    <property type="entry name" value="Thioredoxin_domain"/>
</dbReference>
<feature type="chain" id="PRO_5030716096" description="Thioredoxin domain-containing protein" evidence="2">
    <location>
        <begin position="16"/>
        <end position="149"/>
    </location>
</feature>
<dbReference type="AlphaFoldDB" id="A0A7S0HKB6"/>
<dbReference type="InterPro" id="IPR017937">
    <property type="entry name" value="Thioredoxin_CS"/>
</dbReference>
<dbReference type="PROSITE" id="PS51352">
    <property type="entry name" value="THIOREDOXIN_2"/>
    <property type="match status" value="1"/>
</dbReference>
<dbReference type="Pfam" id="PF00085">
    <property type="entry name" value="Thioredoxin"/>
    <property type="match status" value="1"/>
</dbReference>
<feature type="signal peptide" evidence="2">
    <location>
        <begin position="1"/>
        <end position="15"/>
    </location>
</feature>
<dbReference type="InterPro" id="IPR036249">
    <property type="entry name" value="Thioredoxin-like_sf"/>
</dbReference>
<dbReference type="Gene3D" id="3.40.30.10">
    <property type="entry name" value="Glutaredoxin"/>
    <property type="match status" value="1"/>
</dbReference>
<evidence type="ECO:0000256" key="2">
    <source>
        <dbReference type="SAM" id="SignalP"/>
    </source>
</evidence>
<feature type="domain" description="Thioredoxin" evidence="3">
    <location>
        <begin position="7"/>
        <end position="149"/>
    </location>
</feature>
<dbReference type="PANTHER" id="PTHR46115">
    <property type="entry name" value="THIOREDOXIN-LIKE PROTEIN 1"/>
    <property type="match status" value="1"/>
</dbReference>
<dbReference type="PROSITE" id="PS00194">
    <property type="entry name" value="THIOREDOXIN_1"/>
    <property type="match status" value="1"/>
</dbReference>
<dbReference type="CDD" id="cd02947">
    <property type="entry name" value="TRX_family"/>
    <property type="match status" value="1"/>
</dbReference>
<evidence type="ECO:0000256" key="1">
    <source>
        <dbReference type="ARBA" id="ARBA00023157"/>
    </source>
</evidence>
<dbReference type="PRINTS" id="PR00421">
    <property type="entry name" value="THIOREDOXIN"/>
</dbReference>
<reference evidence="4" key="1">
    <citation type="submission" date="2021-01" db="EMBL/GenBank/DDBJ databases">
        <authorList>
            <person name="Corre E."/>
            <person name="Pelletier E."/>
            <person name="Niang G."/>
            <person name="Scheremetjew M."/>
            <person name="Finn R."/>
            <person name="Kale V."/>
            <person name="Holt S."/>
            <person name="Cochrane G."/>
            <person name="Meng A."/>
            <person name="Brown T."/>
            <person name="Cohen L."/>
        </authorList>
    </citation>
    <scope>NUCLEOTIDE SEQUENCE</scope>
    <source>
        <strain evidence="4">CCMP1374</strain>
    </source>
</reference>
<dbReference type="SUPFAM" id="SSF52833">
    <property type="entry name" value="Thioredoxin-like"/>
    <property type="match status" value="1"/>
</dbReference>
<evidence type="ECO:0000259" key="3">
    <source>
        <dbReference type="PROSITE" id="PS51352"/>
    </source>
</evidence>
<dbReference type="EMBL" id="HBEP01016344">
    <property type="protein sequence ID" value="CAD8486311.1"/>
    <property type="molecule type" value="Transcribed_RNA"/>
</dbReference>
<sequence length="149" mass="15843">MICAASLLLASGAAGFSFGAAPGRSLRAVQQPARTVAPVAVVLEISSQEEFDKALGSAGDSLVVIDYSTSWCGPCKIIAPKFDEFSEQYKNVAFLKVMGDSSPEADKLMRSQGVRALPSFHFWKGSKQVDSISGAKAQTLQDAIETHMN</sequence>
<keyword evidence="2" id="KW-0732">Signal</keyword>
<organism evidence="4">
    <name type="scientific">Phaeocystis antarctica</name>
    <dbReference type="NCBI Taxonomy" id="33657"/>
    <lineage>
        <taxon>Eukaryota</taxon>
        <taxon>Haptista</taxon>
        <taxon>Haptophyta</taxon>
        <taxon>Prymnesiophyceae</taxon>
        <taxon>Phaeocystales</taxon>
        <taxon>Phaeocystaceae</taxon>
        <taxon>Phaeocystis</taxon>
    </lineage>
</organism>
<protein>
    <recommendedName>
        <fullName evidence="3">Thioredoxin domain-containing protein</fullName>
    </recommendedName>
</protein>
<proteinExistence type="predicted"/>
<accession>A0A7S0HKB6</accession>
<gene>
    <name evidence="4" type="ORF">PANT1444_LOCUS9304</name>
</gene>
<name>A0A7S0HKB6_9EUKA</name>